<sequence>MSASKLQSWGRYPYAPQSSEPLAWRDTIRARLVDACAHQGTTLAFGNGRSYGDSCLAATDHVLPMRGLARFMSADWTSGVVRAEAGMTLGELLAVCLPRGWMLPVTPGTQFATLGGAVANDVHGKNHHVRGTFGRHVRRFSLLRSDRPALECAPDEETALFQATIGGLGLTGVIEWVEIQLMPVRSSHIAVSRMRYANLNEFLALSRGHEATHEYGVAWVDCLARGESLGRGIYTCGDHALDGDLSLPTRRTRAVPFVLPLSPVNRTTVQAFNALYYQRQPPGIELARMDPASFFYPLDNIRHWNRLYGRRGFQQHQCVIPDASAPDALRAILHTIATSGSGSFLAVLKRCGSLTSPGLLSFPMAGVSLALDFPQDERRNTALFARLDAIVAEAGGRQYPAKDAHMSGEHFRAAYPAWQELERHRDPALMSRFWKRTTQS</sequence>
<evidence type="ECO:0000313" key="4">
    <source>
        <dbReference type="Proteomes" id="UP000295727"/>
    </source>
</evidence>
<keyword evidence="4" id="KW-1185">Reference proteome</keyword>
<dbReference type="SUPFAM" id="SSF56176">
    <property type="entry name" value="FAD-binding/transporter-associated domain-like"/>
    <property type="match status" value="1"/>
</dbReference>
<gene>
    <name evidence="3" type="ORF">E1956_15250</name>
</gene>
<evidence type="ECO:0000313" key="3">
    <source>
        <dbReference type="EMBL" id="QBQ98391.1"/>
    </source>
</evidence>
<dbReference type="AlphaFoldDB" id="A0A4P7CW97"/>
<evidence type="ECO:0000256" key="1">
    <source>
        <dbReference type="ARBA" id="ARBA00022827"/>
    </source>
</evidence>
<dbReference type="RefSeq" id="WP_134750149.1">
    <property type="nucleotide sequence ID" value="NZ_CP038148.1"/>
</dbReference>
<organism evidence="3 4">
    <name type="scientific">Paraburkholderia pallida</name>
    <dbReference type="NCBI Taxonomy" id="2547399"/>
    <lineage>
        <taxon>Bacteria</taxon>
        <taxon>Pseudomonadati</taxon>
        <taxon>Pseudomonadota</taxon>
        <taxon>Betaproteobacteria</taxon>
        <taxon>Burkholderiales</taxon>
        <taxon>Burkholderiaceae</taxon>
        <taxon>Paraburkholderia</taxon>
    </lineage>
</organism>
<keyword evidence="1" id="KW-0285">Flavoprotein</keyword>
<dbReference type="GO" id="GO:0071949">
    <property type="term" value="F:FAD binding"/>
    <property type="evidence" value="ECO:0007669"/>
    <property type="project" value="InterPro"/>
</dbReference>
<keyword evidence="1" id="KW-0274">FAD</keyword>
<dbReference type="Gene3D" id="3.30.465.10">
    <property type="match status" value="1"/>
</dbReference>
<dbReference type="GO" id="GO:0003885">
    <property type="term" value="F:D-arabinono-1,4-lactone oxidase activity"/>
    <property type="evidence" value="ECO:0007669"/>
    <property type="project" value="TreeGrafter"/>
</dbReference>
<evidence type="ECO:0000259" key="2">
    <source>
        <dbReference type="PROSITE" id="PS51387"/>
    </source>
</evidence>
<reference evidence="3 4" key="1">
    <citation type="submission" date="2019-03" db="EMBL/GenBank/DDBJ databases">
        <title>Paraburkholderia sp. 7MH5, isolated from subtropical forest soil.</title>
        <authorList>
            <person name="Gao Z.-H."/>
            <person name="Qiu L.-H."/>
        </authorList>
    </citation>
    <scope>NUCLEOTIDE SEQUENCE [LARGE SCALE GENOMIC DNA]</scope>
    <source>
        <strain evidence="3 4">7MH5</strain>
    </source>
</reference>
<accession>A0A4P7CW97</accession>
<dbReference type="PANTHER" id="PTHR43762">
    <property type="entry name" value="L-GULONOLACTONE OXIDASE"/>
    <property type="match status" value="1"/>
</dbReference>
<dbReference type="InterPro" id="IPR036318">
    <property type="entry name" value="FAD-bd_PCMH-like_sf"/>
</dbReference>
<dbReference type="InterPro" id="IPR016169">
    <property type="entry name" value="FAD-bd_PCMH_sub2"/>
</dbReference>
<dbReference type="Proteomes" id="UP000295727">
    <property type="component" value="Chromosome 1"/>
</dbReference>
<protein>
    <submittedName>
        <fullName evidence="3">FAD-binding oxidoreductase</fullName>
    </submittedName>
</protein>
<proteinExistence type="predicted"/>
<dbReference type="PANTHER" id="PTHR43762:SF1">
    <property type="entry name" value="D-ARABINONO-1,4-LACTONE OXIDASE"/>
    <property type="match status" value="1"/>
</dbReference>
<dbReference type="InterPro" id="IPR016166">
    <property type="entry name" value="FAD-bd_PCMH"/>
</dbReference>
<feature type="domain" description="FAD-binding PCMH-type" evidence="2">
    <location>
        <begin position="14"/>
        <end position="184"/>
    </location>
</feature>
<name>A0A4P7CW97_9BURK</name>
<dbReference type="EMBL" id="CP038148">
    <property type="protein sequence ID" value="QBQ98391.1"/>
    <property type="molecule type" value="Genomic_DNA"/>
</dbReference>
<dbReference type="InterPro" id="IPR010031">
    <property type="entry name" value="FAD_lactone_oxidase-like"/>
</dbReference>
<dbReference type="PROSITE" id="PS51387">
    <property type="entry name" value="FAD_PCMH"/>
    <property type="match status" value="1"/>
</dbReference>
<dbReference type="InterPro" id="IPR006094">
    <property type="entry name" value="Oxid_FAD_bind_N"/>
</dbReference>
<dbReference type="Pfam" id="PF01565">
    <property type="entry name" value="FAD_binding_4"/>
    <property type="match status" value="1"/>
</dbReference>
<dbReference type="OrthoDB" id="143770at2"/>
<dbReference type="KEGG" id="ppai:E1956_15250"/>